<dbReference type="InterPro" id="IPR044730">
    <property type="entry name" value="RNase_H-like_dom_plant"/>
</dbReference>
<sequence length="176" mass="19828">MPTHDVEYHKTTPDTEEIWRPSDTEVIKINVDTAFQSSVRLATTADLARDSTGEIVGAETYLFADVVDAFVAEARACERALIFGDSLTVIKNIKKKKKDKSVLRPITHHISILESQFDNVTYRFVPRMANGAAHTLALERRRSQHSGVWVDGVPDSVKTMAMKDCLDWTQIYHVPL</sequence>
<keyword evidence="3" id="KW-1185">Reference proteome</keyword>
<dbReference type="Gene3D" id="3.30.420.10">
    <property type="entry name" value="Ribonuclease H-like superfamily/Ribonuclease H"/>
    <property type="match status" value="1"/>
</dbReference>
<dbReference type="InterPro" id="IPR052929">
    <property type="entry name" value="RNase_H-like_EbsB-rel"/>
</dbReference>
<proteinExistence type="predicted"/>
<dbReference type="SUPFAM" id="SSF53098">
    <property type="entry name" value="Ribonuclease H-like"/>
    <property type="match status" value="1"/>
</dbReference>
<gene>
    <name evidence="2" type="ORF">PVK06_007773</name>
</gene>
<organism evidence="2 3">
    <name type="scientific">Gossypium arboreum</name>
    <name type="common">Tree cotton</name>
    <name type="synonym">Gossypium nanking</name>
    <dbReference type="NCBI Taxonomy" id="29729"/>
    <lineage>
        <taxon>Eukaryota</taxon>
        <taxon>Viridiplantae</taxon>
        <taxon>Streptophyta</taxon>
        <taxon>Embryophyta</taxon>
        <taxon>Tracheophyta</taxon>
        <taxon>Spermatophyta</taxon>
        <taxon>Magnoliopsida</taxon>
        <taxon>eudicotyledons</taxon>
        <taxon>Gunneridae</taxon>
        <taxon>Pentapetalae</taxon>
        <taxon>rosids</taxon>
        <taxon>malvids</taxon>
        <taxon>Malvales</taxon>
        <taxon>Malvaceae</taxon>
        <taxon>Malvoideae</taxon>
        <taxon>Gossypium</taxon>
    </lineage>
</organism>
<evidence type="ECO:0000313" key="2">
    <source>
        <dbReference type="EMBL" id="KAK5839018.1"/>
    </source>
</evidence>
<dbReference type="PANTHER" id="PTHR47074">
    <property type="entry name" value="BNAC02G40300D PROTEIN"/>
    <property type="match status" value="1"/>
</dbReference>
<dbReference type="Proteomes" id="UP001358586">
    <property type="component" value="Chromosome 3"/>
</dbReference>
<comment type="caution">
    <text evidence="2">The sequence shown here is derived from an EMBL/GenBank/DDBJ whole genome shotgun (WGS) entry which is preliminary data.</text>
</comment>
<dbReference type="InterPro" id="IPR036397">
    <property type="entry name" value="RNaseH_sf"/>
</dbReference>
<protein>
    <recommendedName>
        <fullName evidence="1">RNase H type-1 domain-containing protein</fullName>
    </recommendedName>
</protein>
<accession>A0ABR0QJM1</accession>
<dbReference type="PANTHER" id="PTHR47074:SF61">
    <property type="entry name" value="RNASE H TYPE-1 DOMAIN-CONTAINING PROTEIN"/>
    <property type="match status" value="1"/>
</dbReference>
<dbReference type="InterPro" id="IPR012337">
    <property type="entry name" value="RNaseH-like_sf"/>
</dbReference>
<dbReference type="CDD" id="cd06222">
    <property type="entry name" value="RNase_H_like"/>
    <property type="match status" value="1"/>
</dbReference>
<evidence type="ECO:0000259" key="1">
    <source>
        <dbReference type="Pfam" id="PF13456"/>
    </source>
</evidence>
<reference evidence="2 3" key="1">
    <citation type="submission" date="2023-03" db="EMBL/GenBank/DDBJ databases">
        <title>WGS of Gossypium arboreum.</title>
        <authorList>
            <person name="Yu D."/>
        </authorList>
    </citation>
    <scope>NUCLEOTIDE SEQUENCE [LARGE SCALE GENOMIC DNA]</scope>
    <source>
        <tissue evidence="2">Leaf</tissue>
    </source>
</reference>
<dbReference type="InterPro" id="IPR002156">
    <property type="entry name" value="RNaseH_domain"/>
</dbReference>
<dbReference type="Pfam" id="PF13456">
    <property type="entry name" value="RVT_3"/>
    <property type="match status" value="1"/>
</dbReference>
<name>A0ABR0QJM1_GOSAR</name>
<evidence type="ECO:0000313" key="3">
    <source>
        <dbReference type="Proteomes" id="UP001358586"/>
    </source>
</evidence>
<dbReference type="EMBL" id="JARKNE010000003">
    <property type="protein sequence ID" value="KAK5839018.1"/>
    <property type="molecule type" value="Genomic_DNA"/>
</dbReference>
<feature type="domain" description="RNase H type-1" evidence="1">
    <location>
        <begin position="30"/>
        <end position="137"/>
    </location>
</feature>